<accession>A0A8H7XMW5</accession>
<dbReference type="InterPro" id="IPR019819">
    <property type="entry name" value="Carboxylesterase_B_CS"/>
</dbReference>
<feature type="domain" description="Carboxylesterase type B" evidence="5">
    <location>
        <begin position="28"/>
        <end position="526"/>
    </location>
</feature>
<protein>
    <recommendedName>
        <fullName evidence="4">Carboxylic ester hydrolase</fullName>
        <ecNumber evidence="4">3.1.1.-</ecNumber>
    </recommendedName>
</protein>
<feature type="chain" id="PRO_5034884634" description="Carboxylic ester hydrolase" evidence="4">
    <location>
        <begin position="22"/>
        <end position="559"/>
    </location>
</feature>
<name>A0A8H7XMW5_PSICU</name>
<dbReference type="Pfam" id="PF00135">
    <property type="entry name" value="COesterase"/>
    <property type="match status" value="1"/>
</dbReference>
<reference evidence="6" key="1">
    <citation type="submission" date="2021-02" db="EMBL/GenBank/DDBJ databases">
        <title>Psilocybe cubensis genome.</title>
        <authorList>
            <person name="Mckernan K.J."/>
            <person name="Crawford S."/>
            <person name="Trippe A."/>
            <person name="Kane L.T."/>
            <person name="Mclaughlin S."/>
        </authorList>
    </citation>
    <scope>NUCLEOTIDE SEQUENCE [LARGE SCALE GENOMIC DNA]</scope>
    <source>
        <strain evidence="6">MGC-MH-2018</strain>
    </source>
</reference>
<dbReference type="PROSITE" id="PS00122">
    <property type="entry name" value="CARBOXYLESTERASE_B_1"/>
    <property type="match status" value="1"/>
</dbReference>
<dbReference type="EC" id="3.1.1.-" evidence="4"/>
<dbReference type="OrthoDB" id="408631at2759"/>
<dbReference type="PROSITE" id="PS00941">
    <property type="entry name" value="CARBOXYLESTERASE_B_2"/>
    <property type="match status" value="1"/>
</dbReference>
<gene>
    <name evidence="6" type="ORF">JR316_011348</name>
</gene>
<keyword evidence="4" id="KW-0732">Signal</keyword>
<organism evidence="6">
    <name type="scientific">Psilocybe cubensis</name>
    <name type="common">Psychedelic mushroom</name>
    <name type="synonym">Stropharia cubensis</name>
    <dbReference type="NCBI Taxonomy" id="181762"/>
    <lineage>
        <taxon>Eukaryota</taxon>
        <taxon>Fungi</taxon>
        <taxon>Dikarya</taxon>
        <taxon>Basidiomycota</taxon>
        <taxon>Agaricomycotina</taxon>
        <taxon>Agaricomycetes</taxon>
        <taxon>Agaricomycetidae</taxon>
        <taxon>Agaricales</taxon>
        <taxon>Agaricineae</taxon>
        <taxon>Strophariaceae</taxon>
        <taxon>Psilocybe</taxon>
    </lineage>
</organism>
<feature type="signal peptide" evidence="4">
    <location>
        <begin position="1"/>
        <end position="21"/>
    </location>
</feature>
<evidence type="ECO:0000256" key="2">
    <source>
        <dbReference type="ARBA" id="ARBA00010515"/>
    </source>
</evidence>
<dbReference type="PROSITE" id="PS01173">
    <property type="entry name" value="LIPASE_GDXG_HIS"/>
    <property type="match status" value="1"/>
</dbReference>
<keyword evidence="3 4" id="KW-0378">Hydrolase</keyword>
<dbReference type="PANTHER" id="PTHR11559">
    <property type="entry name" value="CARBOXYLESTERASE"/>
    <property type="match status" value="1"/>
</dbReference>
<comment type="similarity">
    <text evidence="2">Belongs to the 'GDXG' lipolytic enzyme family.</text>
</comment>
<evidence type="ECO:0000313" key="6">
    <source>
        <dbReference type="EMBL" id="KAG5163568.1"/>
    </source>
</evidence>
<dbReference type="InterPro" id="IPR019826">
    <property type="entry name" value="Carboxylesterase_B_AS"/>
</dbReference>
<proteinExistence type="inferred from homology"/>
<dbReference type="InterPro" id="IPR050309">
    <property type="entry name" value="Type-B_Carboxylest/Lipase"/>
</dbReference>
<evidence type="ECO:0000256" key="1">
    <source>
        <dbReference type="ARBA" id="ARBA00005964"/>
    </source>
</evidence>
<dbReference type="SUPFAM" id="SSF53474">
    <property type="entry name" value="alpha/beta-Hydrolases"/>
    <property type="match status" value="1"/>
</dbReference>
<dbReference type="InterPro" id="IPR029058">
    <property type="entry name" value="AB_hydrolase_fold"/>
</dbReference>
<comment type="caution">
    <text evidence="6">The sequence shown here is derived from an EMBL/GenBank/DDBJ whole genome shotgun (WGS) entry which is preliminary data.</text>
</comment>
<evidence type="ECO:0000256" key="3">
    <source>
        <dbReference type="ARBA" id="ARBA00022801"/>
    </source>
</evidence>
<comment type="similarity">
    <text evidence="1 4">Belongs to the type-B carboxylesterase/lipase family.</text>
</comment>
<dbReference type="AlphaFoldDB" id="A0A8H7XMW5"/>
<dbReference type="InterPro" id="IPR002018">
    <property type="entry name" value="CarbesteraseB"/>
</dbReference>
<evidence type="ECO:0000259" key="5">
    <source>
        <dbReference type="Pfam" id="PF00135"/>
    </source>
</evidence>
<dbReference type="Gene3D" id="3.40.50.1820">
    <property type="entry name" value="alpha/beta hydrolase"/>
    <property type="match status" value="1"/>
</dbReference>
<sequence>MSLSLLLGTALLFSRTICVASLSSNLGPVVDLGYAAFAGNSTSPEGIENSPVTFFGNIPYAEPPVGNLRFRAPKPLNENGRAQVVTDARNWGPPCIQWPAVVGVGSEDCLTLNVWKPTNATEGSKLPVVVYIHGGGFFQGSPSGFPFNDWVAQHPGGIVAASITYRLGVLGFMGGSQIAADGDLNAGLLDQRAGLEWIQRHISKFGGDPNEVTIMGESAGGASVVMQVVAYGGTKPAPFKRAAAHSIGFGGVRNQTEVERDFSMAASIIGCPDDKNTLSCMRNASVGAIVSAINRLPNDLSPVIDGDNGFLPDLPSHLINAGKFSTVEFLGGHCTGDGATFVGGTPDQFKTDDDIRNILFARYRGLTADTIAKAFALYPAPGTPGSTFATQFDRASAMAGDIVFSCMDWLLAEKELERGVKNVFAFSWNAPDTVLFNATPYRGAAHTSDLYYLFNGNNPFNNDGNTFTPFNTSEAVLASEAIAYWTSFVANGDPSVDKKATSPAWTKFSAGIGQDTRSRMQLTRGGNNVTASGMEGISPAQIERCQFWMSDTVAGQTRL</sequence>
<evidence type="ECO:0000256" key="4">
    <source>
        <dbReference type="RuleBase" id="RU361235"/>
    </source>
</evidence>
<dbReference type="GO" id="GO:0016787">
    <property type="term" value="F:hydrolase activity"/>
    <property type="evidence" value="ECO:0007669"/>
    <property type="project" value="UniProtKB-KW"/>
</dbReference>
<dbReference type="InterPro" id="IPR002168">
    <property type="entry name" value="Lipase_GDXG_HIS_AS"/>
</dbReference>
<dbReference type="EMBL" id="JAFIQS010000014">
    <property type="protein sequence ID" value="KAG5163568.1"/>
    <property type="molecule type" value="Genomic_DNA"/>
</dbReference>